<evidence type="ECO:0000313" key="2">
    <source>
        <dbReference type="EMBL" id="KAK1409132.1"/>
    </source>
</evidence>
<keyword evidence="1" id="KW-0812">Transmembrane</keyword>
<protein>
    <submittedName>
        <fullName evidence="2">Uncharacterized protein</fullName>
    </submittedName>
</protein>
<keyword evidence="1" id="KW-0472">Membrane</keyword>
<keyword evidence="1" id="KW-1133">Transmembrane helix</keyword>
<accession>A0AAD8JR64</accession>
<organism evidence="2 3">
    <name type="scientific">Tagetes erecta</name>
    <name type="common">African marigold</name>
    <dbReference type="NCBI Taxonomy" id="13708"/>
    <lineage>
        <taxon>Eukaryota</taxon>
        <taxon>Viridiplantae</taxon>
        <taxon>Streptophyta</taxon>
        <taxon>Embryophyta</taxon>
        <taxon>Tracheophyta</taxon>
        <taxon>Spermatophyta</taxon>
        <taxon>Magnoliopsida</taxon>
        <taxon>eudicotyledons</taxon>
        <taxon>Gunneridae</taxon>
        <taxon>Pentapetalae</taxon>
        <taxon>asterids</taxon>
        <taxon>campanulids</taxon>
        <taxon>Asterales</taxon>
        <taxon>Asteraceae</taxon>
        <taxon>Asteroideae</taxon>
        <taxon>Heliantheae alliance</taxon>
        <taxon>Tageteae</taxon>
        <taxon>Tagetes</taxon>
    </lineage>
</organism>
<keyword evidence="3" id="KW-1185">Reference proteome</keyword>
<dbReference type="Proteomes" id="UP001229421">
    <property type="component" value="Unassembled WGS sequence"/>
</dbReference>
<sequence>MVLLIDSILSSPKSEQDLKLEMAVIAVVVAVVTIICESSCPASRAARFVAKSIDTCTAQDINLKNHNSRV</sequence>
<dbReference type="AlphaFoldDB" id="A0AAD8JR64"/>
<name>A0AAD8JR64_TARER</name>
<feature type="transmembrane region" description="Helical" evidence="1">
    <location>
        <begin position="20"/>
        <end position="40"/>
    </location>
</feature>
<dbReference type="EMBL" id="JAUHHV010000010">
    <property type="protein sequence ID" value="KAK1409132.1"/>
    <property type="molecule type" value="Genomic_DNA"/>
</dbReference>
<gene>
    <name evidence="2" type="ORF">QVD17_35657</name>
</gene>
<comment type="caution">
    <text evidence="2">The sequence shown here is derived from an EMBL/GenBank/DDBJ whole genome shotgun (WGS) entry which is preliminary data.</text>
</comment>
<evidence type="ECO:0000313" key="3">
    <source>
        <dbReference type="Proteomes" id="UP001229421"/>
    </source>
</evidence>
<reference evidence="2" key="1">
    <citation type="journal article" date="2023" name="bioRxiv">
        <title>Improved chromosome-level genome assembly for marigold (Tagetes erecta).</title>
        <authorList>
            <person name="Jiang F."/>
            <person name="Yuan L."/>
            <person name="Wang S."/>
            <person name="Wang H."/>
            <person name="Xu D."/>
            <person name="Wang A."/>
            <person name="Fan W."/>
        </authorList>
    </citation>
    <scope>NUCLEOTIDE SEQUENCE</scope>
    <source>
        <strain evidence="2">WSJ</strain>
        <tissue evidence="2">Leaf</tissue>
    </source>
</reference>
<proteinExistence type="predicted"/>
<evidence type="ECO:0000256" key="1">
    <source>
        <dbReference type="SAM" id="Phobius"/>
    </source>
</evidence>